<dbReference type="GO" id="GO:0031411">
    <property type="term" value="C:gas vesicle"/>
    <property type="evidence" value="ECO:0007669"/>
    <property type="project" value="UniProtKB-SubCell"/>
</dbReference>
<evidence type="ECO:0000256" key="2">
    <source>
        <dbReference type="ARBA" id="ARBA00035108"/>
    </source>
</evidence>
<keyword evidence="5" id="KW-1185">Reference proteome</keyword>
<dbReference type="RefSeq" id="WP_245761175.1">
    <property type="nucleotide sequence ID" value="NZ_FNOK01000013.1"/>
</dbReference>
<protein>
    <submittedName>
        <fullName evidence="4">Gas vesicle synthesis protein GvpL/GvpF</fullName>
    </submittedName>
</protein>
<comment type="subcellular location">
    <subcellularLocation>
        <location evidence="2">Gas vesicle</location>
    </subcellularLocation>
</comment>
<dbReference type="InterPro" id="IPR009430">
    <property type="entry name" value="GvpL/GvpF"/>
</dbReference>
<evidence type="ECO:0000256" key="1">
    <source>
        <dbReference type="ARBA" id="ARBA00022987"/>
    </source>
</evidence>
<dbReference type="GO" id="GO:0031412">
    <property type="term" value="P:gas vesicle organization"/>
    <property type="evidence" value="ECO:0007669"/>
    <property type="project" value="InterPro"/>
</dbReference>
<dbReference type="Pfam" id="PF06386">
    <property type="entry name" value="GvpL_GvpF"/>
    <property type="match status" value="1"/>
</dbReference>
<dbReference type="Proteomes" id="UP000199529">
    <property type="component" value="Unassembled WGS sequence"/>
</dbReference>
<accession>A0A1H3DAC9</accession>
<comment type="similarity">
    <text evidence="3">Belongs to the gas vesicle GvpF/GvpL family.</text>
</comment>
<proteinExistence type="inferred from homology"/>
<evidence type="ECO:0000256" key="3">
    <source>
        <dbReference type="ARBA" id="ARBA00035643"/>
    </source>
</evidence>
<dbReference type="AlphaFoldDB" id="A0A1H3DAC9"/>
<dbReference type="STRING" id="418495.SAMN05216215_101331"/>
<reference evidence="5" key="1">
    <citation type="submission" date="2016-10" db="EMBL/GenBank/DDBJ databases">
        <authorList>
            <person name="Varghese N."/>
            <person name="Submissions S."/>
        </authorList>
    </citation>
    <scope>NUCLEOTIDE SEQUENCE [LARGE SCALE GENOMIC DNA]</scope>
    <source>
        <strain evidence="5">CGMCC 4.3530</strain>
    </source>
</reference>
<sequence length="265" mass="28986">MMATRAERGDQVQSGQQDGVDRGVYVYGIVDHREKLPDDLPSVGDGKEEVDLASYGKLSALVSEVQLARPLGTREDLLAHERVLDTLAAEATVIPMRFGSVVRTREAVVDELLAPHQGHFEEVLAELAGLVQFTVRGRYANNAHLREIVSEEPEIQELRAAVQGLPEDAGYAERLRLGELVNNAVVRKREIDAETLISSLGKSSAASASHAVAGEDDAMHVAFLVDREAVAQFEQSVDDLGRQWDGRVNLRLIGPLAPYDFLPET</sequence>
<organism evidence="4 5">
    <name type="scientific">Saccharopolyspora shandongensis</name>
    <dbReference type="NCBI Taxonomy" id="418495"/>
    <lineage>
        <taxon>Bacteria</taxon>
        <taxon>Bacillati</taxon>
        <taxon>Actinomycetota</taxon>
        <taxon>Actinomycetes</taxon>
        <taxon>Pseudonocardiales</taxon>
        <taxon>Pseudonocardiaceae</taxon>
        <taxon>Saccharopolyspora</taxon>
    </lineage>
</organism>
<dbReference type="PANTHER" id="PTHR36852:SF1">
    <property type="entry name" value="PROTEIN GVPL 2"/>
    <property type="match status" value="1"/>
</dbReference>
<evidence type="ECO:0000313" key="5">
    <source>
        <dbReference type="Proteomes" id="UP000199529"/>
    </source>
</evidence>
<dbReference type="PANTHER" id="PTHR36852">
    <property type="entry name" value="PROTEIN GVPL 2"/>
    <property type="match status" value="1"/>
</dbReference>
<gene>
    <name evidence="4" type="ORF">SAMN05216215_101331</name>
</gene>
<evidence type="ECO:0000313" key="4">
    <source>
        <dbReference type="EMBL" id="SDX63393.1"/>
    </source>
</evidence>
<name>A0A1H3DAC9_9PSEU</name>
<dbReference type="EMBL" id="FNOK01000013">
    <property type="protein sequence ID" value="SDX63393.1"/>
    <property type="molecule type" value="Genomic_DNA"/>
</dbReference>
<keyword evidence="1" id="KW-0304">Gas vesicle</keyword>